<proteinExistence type="predicted"/>
<evidence type="ECO:0000313" key="2">
    <source>
        <dbReference type="Proteomes" id="UP001145742"/>
    </source>
</evidence>
<name>A0ABQ9CSZ6_9PASS</name>
<dbReference type="EMBL" id="WHWB01034716">
    <property type="protein sequence ID" value="KAJ7405325.1"/>
    <property type="molecule type" value="Genomic_DNA"/>
</dbReference>
<accession>A0ABQ9CSZ6</accession>
<dbReference type="Proteomes" id="UP001145742">
    <property type="component" value="Unassembled WGS sequence"/>
</dbReference>
<comment type="caution">
    <text evidence="1">The sequence shown here is derived from an EMBL/GenBank/DDBJ whole genome shotgun (WGS) entry which is preliminary data.</text>
</comment>
<sequence>MVKDLEGKLSEKQLRSSGLLSLEKRRLRGDLIAVYNVLVRGRGGAGTDLFSVVITDRTRGNGLKLCQERFKLDIRKIFTQSGVGHWKRLPGKVVTAPNLTEFKKWLDDTLRHMV</sequence>
<evidence type="ECO:0000313" key="1">
    <source>
        <dbReference type="EMBL" id="KAJ7405325.1"/>
    </source>
</evidence>
<keyword evidence="2" id="KW-1185">Reference proteome</keyword>
<organism evidence="1 2">
    <name type="scientific">Willisornis vidua</name>
    <name type="common">Xingu scale-backed antbird</name>
    <dbReference type="NCBI Taxonomy" id="1566151"/>
    <lineage>
        <taxon>Eukaryota</taxon>
        <taxon>Metazoa</taxon>
        <taxon>Chordata</taxon>
        <taxon>Craniata</taxon>
        <taxon>Vertebrata</taxon>
        <taxon>Euteleostomi</taxon>
        <taxon>Archelosauria</taxon>
        <taxon>Archosauria</taxon>
        <taxon>Dinosauria</taxon>
        <taxon>Saurischia</taxon>
        <taxon>Theropoda</taxon>
        <taxon>Coelurosauria</taxon>
        <taxon>Aves</taxon>
        <taxon>Neognathae</taxon>
        <taxon>Neoaves</taxon>
        <taxon>Telluraves</taxon>
        <taxon>Australaves</taxon>
        <taxon>Passeriformes</taxon>
        <taxon>Thamnophilidae</taxon>
        <taxon>Willisornis</taxon>
    </lineage>
</organism>
<protein>
    <submittedName>
        <fullName evidence="1">Uncharacterized protein</fullName>
    </submittedName>
</protein>
<reference evidence="1" key="1">
    <citation type="submission" date="2019-10" db="EMBL/GenBank/DDBJ databases">
        <authorList>
            <person name="Soares A.E.R."/>
            <person name="Aleixo A."/>
            <person name="Schneider P."/>
            <person name="Miyaki C.Y."/>
            <person name="Schneider M.P."/>
            <person name="Mello C."/>
            <person name="Vasconcelos A.T.R."/>
        </authorList>
    </citation>
    <scope>NUCLEOTIDE SEQUENCE</scope>
    <source>
        <tissue evidence="1">Muscle</tissue>
    </source>
</reference>
<gene>
    <name evidence="1" type="ORF">WISP_140400</name>
</gene>